<reference evidence="2" key="2">
    <citation type="submission" date="2020-09" db="EMBL/GenBank/DDBJ databases">
        <authorList>
            <person name="Sun Q."/>
            <person name="Kim S."/>
        </authorList>
    </citation>
    <scope>NUCLEOTIDE SEQUENCE</scope>
    <source>
        <strain evidence="2">KCTC 32437</strain>
    </source>
</reference>
<accession>A0A918SH96</accession>
<evidence type="ECO:0000313" key="2">
    <source>
        <dbReference type="EMBL" id="GHA38993.1"/>
    </source>
</evidence>
<protein>
    <recommendedName>
        <fullName evidence="4">HXXEE domain-containing protein</fullName>
    </recommendedName>
</protein>
<organism evidence="2 3">
    <name type="scientific">Devosia pacifica</name>
    <dbReference type="NCBI Taxonomy" id="1335967"/>
    <lineage>
        <taxon>Bacteria</taxon>
        <taxon>Pseudomonadati</taxon>
        <taxon>Pseudomonadota</taxon>
        <taxon>Alphaproteobacteria</taxon>
        <taxon>Hyphomicrobiales</taxon>
        <taxon>Devosiaceae</taxon>
        <taxon>Devosia</taxon>
    </lineage>
</organism>
<evidence type="ECO:0000256" key="1">
    <source>
        <dbReference type="SAM" id="Phobius"/>
    </source>
</evidence>
<gene>
    <name evidence="2" type="ORF">GCM10007989_38420</name>
</gene>
<keyword evidence="1" id="KW-0812">Transmembrane</keyword>
<sequence>MSIAILAATALTAAVLAAGYFALGFWTMLIFTSGFVTGLVLFSVRPGIVSFSAIRLPFFIAFGLFVVHRVEEYLFYFFDHLAAITGVATPNIASPSVILMVVLSVGAWLLVPVLAGKSRFGTYLAWTFFSAMGITELAHILVLPVIVGRAFQYFPGAASVVLLAPAAWWGLAILWRRARP</sequence>
<keyword evidence="1" id="KW-1133">Transmembrane helix</keyword>
<feature type="transmembrane region" description="Helical" evidence="1">
    <location>
        <begin position="27"/>
        <end position="44"/>
    </location>
</feature>
<feature type="transmembrane region" description="Helical" evidence="1">
    <location>
        <begin position="153"/>
        <end position="175"/>
    </location>
</feature>
<feature type="transmembrane region" description="Helical" evidence="1">
    <location>
        <begin position="97"/>
        <end position="116"/>
    </location>
</feature>
<dbReference type="EMBL" id="BMZE01000006">
    <property type="protein sequence ID" value="GHA38993.1"/>
    <property type="molecule type" value="Genomic_DNA"/>
</dbReference>
<keyword evidence="1" id="KW-0472">Membrane</keyword>
<name>A0A918SH96_9HYPH</name>
<keyword evidence="3" id="KW-1185">Reference proteome</keyword>
<feature type="transmembrane region" description="Helical" evidence="1">
    <location>
        <begin position="56"/>
        <end position="77"/>
    </location>
</feature>
<feature type="transmembrane region" description="Helical" evidence="1">
    <location>
        <begin position="123"/>
        <end position="147"/>
    </location>
</feature>
<evidence type="ECO:0000313" key="3">
    <source>
        <dbReference type="Proteomes" id="UP000646579"/>
    </source>
</evidence>
<comment type="caution">
    <text evidence="2">The sequence shown here is derived from an EMBL/GenBank/DDBJ whole genome shotgun (WGS) entry which is preliminary data.</text>
</comment>
<reference evidence="2" key="1">
    <citation type="journal article" date="2014" name="Int. J. Syst. Evol. Microbiol.">
        <title>Complete genome sequence of Corynebacterium casei LMG S-19264T (=DSM 44701T), isolated from a smear-ripened cheese.</title>
        <authorList>
            <consortium name="US DOE Joint Genome Institute (JGI-PGF)"/>
            <person name="Walter F."/>
            <person name="Albersmeier A."/>
            <person name="Kalinowski J."/>
            <person name="Ruckert C."/>
        </authorList>
    </citation>
    <scope>NUCLEOTIDE SEQUENCE</scope>
    <source>
        <strain evidence="2">KCTC 32437</strain>
    </source>
</reference>
<dbReference type="AlphaFoldDB" id="A0A918SH96"/>
<proteinExistence type="predicted"/>
<dbReference type="Proteomes" id="UP000646579">
    <property type="component" value="Unassembled WGS sequence"/>
</dbReference>
<dbReference type="RefSeq" id="WP_189427424.1">
    <property type="nucleotide sequence ID" value="NZ_BMZE01000006.1"/>
</dbReference>
<evidence type="ECO:0008006" key="4">
    <source>
        <dbReference type="Google" id="ProtNLM"/>
    </source>
</evidence>